<dbReference type="InterPro" id="IPR050858">
    <property type="entry name" value="Mal-CoA-ACP_Trans/PKS_FabD"/>
</dbReference>
<dbReference type="NCBIfam" id="TIGR00128">
    <property type="entry name" value="fabD"/>
    <property type="match status" value="1"/>
</dbReference>
<dbReference type="PANTHER" id="PTHR42681:SF1">
    <property type="entry name" value="MALONYL-COA-ACYL CARRIER PROTEIN TRANSACYLASE, MITOCHONDRIAL"/>
    <property type="match status" value="1"/>
</dbReference>
<dbReference type="GO" id="GO:0006633">
    <property type="term" value="P:fatty acid biosynthetic process"/>
    <property type="evidence" value="ECO:0007669"/>
    <property type="project" value="TreeGrafter"/>
</dbReference>
<name>A0A810Q950_9FIRM</name>
<dbReference type="EMBL" id="AP023420">
    <property type="protein sequence ID" value="BCK84779.1"/>
    <property type="molecule type" value="Genomic_DNA"/>
</dbReference>
<dbReference type="PIRSF" id="PIRSF000446">
    <property type="entry name" value="Mct"/>
    <property type="match status" value="1"/>
</dbReference>
<evidence type="ECO:0000256" key="5">
    <source>
        <dbReference type="PIRSR" id="PIRSR000446-1"/>
    </source>
</evidence>
<evidence type="ECO:0000256" key="4">
    <source>
        <dbReference type="PIRNR" id="PIRNR000446"/>
    </source>
</evidence>
<evidence type="ECO:0000256" key="3">
    <source>
        <dbReference type="ARBA" id="ARBA00048462"/>
    </source>
</evidence>
<evidence type="ECO:0000256" key="1">
    <source>
        <dbReference type="ARBA" id="ARBA00022679"/>
    </source>
</evidence>
<protein>
    <recommendedName>
        <fullName evidence="4">Malonyl CoA-acyl carrier protein transacylase</fullName>
        <ecNumber evidence="4">2.3.1.39</ecNumber>
    </recommendedName>
</protein>
<evidence type="ECO:0000313" key="8">
    <source>
        <dbReference type="Proteomes" id="UP000679848"/>
    </source>
</evidence>
<comment type="similarity">
    <text evidence="4">Belongs to the fabD family.</text>
</comment>
<dbReference type="Gene3D" id="3.40.366.10">
    <property type="entry name" value="Malonyl-Coenzyme A Acyl Carrier Protein, domain 2"/>
    <property type="match status" value="1"/>
</dbReference>
<accession>A0A810Q950</accession>
<dbReference type="InterPro" id="IPR016036">
    <property type="entry name" value="Malonyl_transacylase_ACP-bd"/>
</dbReference>
<dbReference type="KEGG" id="pfaa:MM59RIKEN_20980"/>
<dbReference type="InterPro" id="IPR004410">
    <property type="entry name" value="Malonyl_CoA-ACP_transAc_FabD"/>
</dbReference>
<feature type="active site" evidence="5">
    <location>
        <position position="90"/>
    </location>
</feature>
<dbReference type="GO" id="GO:0005829">
    <property type="term" value="C:cytosol"/>
    <property type="evidence" value="ECO:0007669"/>
    <property type="project" value="TreeGrafter"/>
</dbReference>
<comment type="catalytic activity">
    <reaction evidence="3 4">
        <text>holo-[ACP] + malonyl-CoA = malonyl-[ACP] + CoA</text>
        <dbReference type="Rhea" id="RHEA:41792"/>
        <dbReference type="Rhea" id="RHEA-COMP:9623"/>
        <dbReference type="Rhea" id="RHEA-COMP:9685"/>
        <dbReference type="ChEBI" id="CHEBI:57287"/>
        <dbReference type="ChEBI" id="CHEBI:57384"/>
        <dbReference type="ChEBI" id="CHEBI:64479"/>
        <dbReference type="ChEBI" id="CHEBI:78449"/>
        <dbReference type="EC" id="2.3.1.39"/>
    </reaction>
</comment>
<dbReference type="EC" id="2.3.1.39" evidence="4"/>
<keyword evidence="2 4" id="KW-0012">Acyltransferase</keyword>
<dbReference type="SUPFAM" id="SSF55048">
    <property type="entry name" value="Probable ACP-binding domain of malonyl-CoA ACP transacylase"/>
    <property type="match status" value="1"/>
</dbReference>
<dbReference type="PANTHER" id="PTHR42681">
    <property type="entry name" value="MALONYL-COA-ACYL CARRIER PROTEIN TRANSACYLASE, MITOCHONDRIAL"/>
    <property type="match status" value="1"/>
</dbReference>
<dbReference type="InterPro" id="IPR014043">
    <property type="entry name" value="Acyl_transferase_dom"/>
</dbReference>
<evidence type="ECO:0000256" key="2">
    <source>
        <dbReference type="ARBA" id="ARBA00023315"/>
    </source>
</evidence>
<gene>
    <name evidence="7" type="primary">fabD</name>
    <name evidence="7" type="ORF">MM59RIKEN_20980</name>
</gene>
<dbReference type="GO" id="GO:0004314">
    <property type="term" value="F:[acyl-carrier-protein] S-malonyltransferase activity"/>
    <property type="evidence" value="ECO:0007669"/>
    <property type="project" value="UniProtKB-EC"/>
</dbReference>
<proteinExistence type="inferred from homology"/>
<dbReference type="RefSeq" id="WP_213543291.1">
    <property type="nucleotide sequence ID" value="NZ_AP023420.1"/>
</dbReference>
<dbReference type="InterPro" id="IPR024925">
    <property type="entry name" value="Malonyl_CoA-ACP_transAc"/>
</dbReference>
<evidence type="ECO:0000259" key="6">
    <source>
        <dbReference type="SMART" id="SM00827"/>
    </source>
</evidence>
<dbReference type="SMART" id="SM00827">
    <property type="entry name" value="PKS_AT"/>
    <property type="match status" value="1"/>
</dbReference>
<keyword evidence="1 4" id="KW-0808">Transferase</keyword>
<dbReference type="SUPFAM" id="SSF52151">
    <property type="entry name" value="FabD/lysophospholipase-like"/>
    <property type="match status" value="1"/>
</dbReference>
<dbReference type="InterPro" id="IPR001227">
    <property type="entry name" value="Ac_transferase_dom_sf"/>
</dbReference>
<sequence length="316" mass="33355">MRLGFLYAGQGSQHPGMGADLYESYPAFRRVLDQAAEEVDFDLKEVSFQDRQGILNETRYTQPCMVAFAAGLTAVLEERGVVPAAAAGLSLGEYSALHAAGVFDARTAVGLTAFRGRAMEEAAAGRESAMMAVLGMGRELLQAACDEAAALGCVTIANYNCPGQLVIGGERAAVERAAALAKEKGAKRCLPLNVSGPFHTPLMAPAGEALREYFKGIDFAAPRIPVVFNCLGDTAGGASIPELLVRQVQSSVWMEDSIRRLASMGLDALVEIGPGKALSGFVRKTAPELRVVAVETAADVEALPEKLLELAGKERP</sequence>
<keyword evidence="8" id="KW-1185">Reference proteome</keyword>
<dbReference type="Gene3D" id="3.30.70.250">
    <property type="entry name" value="Malonyl-CoA ACP transacylase, ACP-binding"/>
    <property type="match status" value="1"/>
</dbReference>
<organism evidence="7 8">
    <name type="scientific">Pusillibacter faecalis</name>
    <dbReference type="NCBI Taxonomy" id="2714358"/>
    <lineage>
        <taxon>Bacteria</taxon>
        <taxon>Bacillati</taxon>
        <taxon>Bacillota</taxon>
        <taxon>Clostridia</taxon>
        <taxon>Eubacteriales</taxon>
        <taxon>Oscillospiraceae</taxon>
        <taxon>Pusillibacter</taxon>
    </lineage>
</organism>
<feature type="active site" evidence="5">
    <location>
        <position position="199"/>
    </location>
</feature>
<dbReference type="Proteomes" id="UP000679848">
    <property type="component" value="Chromosome"/>
</dbReference>
<dbReference type="AlphaFoldDB" id="A0A810Q950"/>
<dbReference type="Pfam" id="PF00698">
    <property type="entry name" value="Acyl_transf_1"/>
    <property type="match status" value="1"/>
</dbReference>
<feature type="domain" description="Malonyl-CoA:ACP transacylase (MAT)" evidence="6">
    <location>
        <begin position="6"/>
        <end position="299"/>
    </location>
</feature>
<reference evidence="7" key="1">
    <citation type="submission" date="2020-09" db="EMBL/GenBank/DDBJ databases">
        <title>New species isolated from human feces.</title>
        <authorList>
            <person name="Kitahara M."/>
            <person name="Shigeno Y."/>
            <person name="Shime M."/>
            <person name="Matsumoto Y."/>
            <person name="Nakamura S."/>
            <person name="Motooka D."/>
            <person name="Fukuoka S."/>
            <person name="Nishikawa H."/>
            <person name="Benno Y."/>
        </authorList>
    </citation>
    <scope>NUCLEOTIDE SEQUENCE</scope>
    <source>
        <strain evidence="7">MM59</strain>
    </source>
</reference>
<dbReference type="InterPro" id="IPR016035">
    <property type="entry name" value="Acyl_Trfase/lysoPLipase"/>
</dbReference>
<evidence type="ECO:0000313" key="7">
    <source>
        <dbReference type="EMBL" id="BCK84779.1"/>
    </source>
</evidence>
<dbReference type="FunFam" id="3.30.70.250:FF:000001">
    <property type="entry name" value="Malonyl CoA-acyl carrier protein transacylase"/>
    <property type="match status" value="1"/>
</dbReference>